<evidence type="ECO:0000313" key="2">
    <source>
        <dbReference type="EMBL" id="SHG86229.1"/>
    </source>
</evidence>
<keyword evidence="1" id="KW-1133">Transmembrane helix</keyword>
<feature type="transmembrane region" description="Helical" evidence="1">
    <location>
        <begin position="54"/>
        <end position="74"/>
    </location>
</feature>
<feature type="transmembrane region" description="Helical" evidence="1">
    <location>
        <begin position="112"/>
        <end position="132"/>
    </location>
</feature>
<keyword evidence="1" id="KW-0812">Transmembrane</keyword>
<proteinExistence type="predicted"/>
<dbReference type="EMBL" id="FQVN01000015">
    <property type="protein sequence ID" value="SHG86229.1"/>
    <property type="molecule type" value="Genomic_DNA"/>
</dbReference>
<dbReference type="Proteomes" id="UP000184501">
    <property type="component" value="Unassembled WGS sequence"/>
</dbReference>
<feature type="transmembrane region" description="Helical" evidence="1">
    <location>
        <begin position="86"/>
        <end position="106"/>
    </location>
</feature>
<evidence type="ECO:0000256" key="1">
    <source>
        <dbReference type="SAM" id="Phobius"/>
    </source>
</evidence>
<keyword evidence="1" id="KW-0472">Membrane</keyword>
<accession>A0A1M5NAK0</accession>
<dbReference type="OrthoDB" id="3874262at2"/>
<gene>
    <name evidence="2" type="ORF">SAMN05444320_11545</name>
</gene>
<organism evidence="2 3">
    <name type="scientific">Streptoalloteichus hindustanus</name>
    <dbReference type="NCBI Taxonomy" id="2017"/>
    <lineage>
        <taxon>Bacteria</taxon>
        <taxon>Bacillati</taxon>
        <taxon>Actinomycetota</taxon>
        <taxon>Actinomycetes</taxon>
        <taxon>Pseudonocardiales</taxon>
        <taxon>Pseudonocardiaceae</taxon>
        <taxon>Streptoalloteichus</taxon>
    </lineage>
</organism>
<dbReference type="RefSeq" id="WP_073489583.1">
    <property type="nucleotide sequence ID" value="NZ_FQVN01000015.1"/>
</dbReference>
<dbReference type="STRING" id="2017.SAMN05444320_11545"/>
<sequence length="144" mass="15389">METANSTAAAHVNHSHIQQAFDRAKKFIGVYGVFSALVLVLVILFSVMGRDVTSFMWGRAGGVLASALISYWLAGRAARGARSAYLRVRIISVVAPIAIIAIDSIPGALPPWFAVMQIGGAIALLPATFIINRPDIRAAFPKSR</sequence>
<reference evidence="2 3" key="1">
    <citation type="submission" date="2016-11" db="EMBL/GenBank/DDBJ databases">
        <authorList>
            <person name="Jaros S."/>
            <person name="Januszkiewicz K."/>
            <person name="Wedrychowicz H."/>
        </authorList>
    </citation>
    <scope>NUCLEOTIDE SEQUENCE [LARGE SCALE GENOMIC DNA]</scope>
    <source>
        <strain evidence="2 3">DSM 44523</strain>
    </source>
</reference>
<feature type="transmembrane region" description="Helical" evidence="1">
    <location>
        <begin position="28"/>
        <end position="48"/>
    </location>
</feature>
<evidence type="ECO:0000313" key="3">
    <source>
        <dbReference type="Proteomes" id="UP000184501"/>
    </source>
</evidence>
<keyword evidence="3" id="KW-1185">Reference proteome</keyword>
<protein>
    <submittedName>
        <fullName evidence="2">Uncharacterized protein</fullName>
    </submittedName>
</protein>
<name>A0A1M5NAK0_STRHI</name>
<dbReference type="AlphaFoldDB" id="A0A1M5NAK0"/>